<accession>A0A8S4QMM3</accession>
<evidence type="ECO:0000313" key="3">
    <source>
        <dbReference type="Proteomes" id="UP000838756"/>
    </source>
</evidence>
<feature type="chain" id="PRO_5035906011" evidence="1">
    <location>
        <begin position="26"/>
        <end position="120"/>
    </location>
</feature>
<sequence>MVTLCAVLAVSSAGLLPAAVHYSSASAVSSQNIVRHDQPQAIAKYAVAAPVAYHSAPAPIAYHAPIAKVLAQPEEIVIRFFCHKKECTAKSIIVGRFLKKTIKYYDVIVQWAISIQGTHL</sequence>
<proteinExistence type="predicted"/>
<comment type="caution">
    <text evidence="2">The sequence shown here is derived from an EMBL/GenBank/DDBJ whole genome shotgun (WGS) entry which is preliminary data.</text>
</comment>
<dbReference type="EMBL" id="CAKXAJ010013309">
    <property type="protein sequence ID" value="CAH2215902.1"/>
    <property type="molecule type" value="Genomic_DNA"/>
</dbReference>
<keyword evidence="3" id="KW-1185">Reference proteome</keyword>
<reference evidence="2" key="1">
    <citation type="submission" date="2022-03" db="EMBL/GenBank/DDBJ databases">
        <authorList>
            <person name="Lindestad O."/>
        </authorList>
    </citation>
    <scope>NUCLEOTIDE SEQUENCE</scope>
</reference>
<evidence type="ECO:0000313" key="2">
    <source>
        <dbReference type="EMBL" id="CAH2215902.1"/>
    </source>
</evidence>
<gene>
    <name evidence="2" type="primary">jg26661</name>
    <name evidence="2" type="ORF">PAEG_LOCUS3981</name>
</gene>
<organism evidence="2 3">
    <name type="scientific">Pararge aegeria aegeria</name>
    <dbReference type="NCBI Taxonomy" id="348720"/>
    <lineage>
        <taxon>Eukaryota</taxon>
        <taxon>Metazoa</taxon>
        <taxon>Ecdysozoa</taxon>
        <taxon>Arthropoda</taxon>
        <taxon>Hexapoda</taxon>
        <taxon>Insecta</taxon>
        <taxon>Pterygota</taxon>
        <taxon>Neoptera</taxon>
        <taxon>Endopterygota</taxon>
        <taxon>Lepidoptera</taxon>
        <taxon>Glossata</taxon>
        <taxon>Ditrysia</taxon>
        <taxon>Papilionoidea</taxon>
        <taxon>Nymphalidae</taxon>
        <taxon>Satyrinae</taxon>
        <taxon>Satyrini</taxon>
        <taxon>Parargina</taxon>
        <taxon>Pararge</taxon>
    </lineage>
</organism>
<dbReference type="Proteomes" id="UP000838756">
    <property type="component" value="Unassembled WGS sequence"/>
</dbReference>
<protein>
    <submittedName>
        <fullName evidence="2">Jg26661 protein</fullName>
    </submittedName>
</protein>
<evidence type="ECO:0000256" key="1">
    <source>
        <dbReference type="SAM" id="SignalP"/>
    </source>
</evidence>
<keyword evidence="1" id="KW-0732">Signal</keyword>
<dbReference type="AlphaFoldDB" id="A0A8S4QMM3"/>
<name>A0A8S4QMM3_9NEOP</name>
<feature type="signal peptide" evidence="1">
    <location>
        <begin position="1"/>
        <end position="25"/>
    </location>
</feature>